<dbReference type="InterPro" id="IPR016160">
    <property type="entry name" value="Ald_DH_CS_CYS"/>
</dbReference>
<dbReference type="PANTHER" id="PTHR11699">
    <property type="entry name" value="ALDEHYDE DEHYDROGENASE-RELATED"/>
    <property type="match status" value="1"/>
</dbReference>
<evidence type="ECO:0000256" key="3">
    <source>
        <dbReference type="RuleBase" id="RU003345"/>
    </source>
</evidence>
<dbReference type="RefSeq" id="WP_078973934.1">
    <property type="nucleotide sequence ID" value="NZ_MWQN01000001.1"/>
</dbReference>
<name>A0A1T3NSK7_9ACTN</name>
<reference evidence="5 6" key="1">
    <citation type="submission" date="2017-03" db="EMBL/GenBank/DDBJ databases">
        <title>Draft genome sequence of Streptomyces scabrisporus NF3, endophyte isolated from Amphipterygium adstringens.</title>
        <authorList>
            <person name="Vazquez M."/>
            <person name="Ceapa C.D."/>
            <person name="Rodriguez Luna D."/>
            <person name="Sanchez Esquivel S."/>
        </authorList>
    </citation>
    <scope>NUCLEOTIDE SEQUENCE [LARGE SCALE GENOMIC DNA]</scope>
    <source>
        <strain evidence="5 6">NF3</strain>
    </source>
</reference>
<comment type="caution">
    <text evidence="5">The sequence shown here is derived from an EMBL/GenBank/DDBJ whole genome shotgun (WGS) entry which is preliminary data.</text>
</comment>
<dbReference type="InterPro" id="IPR016163">
    <property type="entry name" value="Ald_DH_C"/>
</dbReference>
<protein>
    <submittedName>
        <fullName evidence="5">Betaine-aldehyde dehydrogenase</fullName>
    </submittedName>
</protein>
<dbReference type="InterPro" id="IPR029510">
    <property type="entry name" value="Ald_DH_CS_GLU"/>
</dbReference>
<dbReference type="Pfam" id="PF00171">
    <property type="entry name" value="Aldedh"/>
    <property type="match status" value="1"/>
</dbReference>
<dbReference type="PROSITE" id="PS00687">
    <property type="entry name" value="ALDEHYDE_DEHYDR_GLU"/>
    <property type="match status" value="1"/>
</dbReference>
<proteinExistence type="inferred from homology"/>
<feature type="active site" evidence="2">
    <location>
        <position position="233"/>
    </location>
</feature>
<gene>
    <name evidence="5" type="ORF">B4N89_00760</name>
</gene>
<evidence type="ECO:0000259" key="4">
    <source>
        <dbReference type="Pfam" id="PF00171"/>
    </source>
</evidence>
<dbReference type="InterPro" id="IPR015590">
    <property type="entry name" value="Aldehyde_DH_dom"/>
</dbReference>
<accession>A0A1T3NSK7</accession>
<dbReference type="AlphaFoldDB" id="A0A1T3NSK7"/>
<keyword evidence="6" id="KW-1185">Reference proteome</keyword>
<evidence type="ECO:0000313" key="5">
    <source>
        <dbReference type="EMBL" id="OPC79670.1"/>
    </source>
</evidence>
<evidence type="ECO:0000256" key="2">
    <source>
        <dbReference type="PROSITE-ProRule" id="PRU10007"/>
    </source>
</evidence>
<evidence type="ECO:0000256" key="1">
    <source>
        <dbReference type="ARBA" id="ARBA00023002"/>
    </source>
</evidence>
<dbReference type="SUPFAM" id="SSF53720">
    <property type="entry name" value="ALDH-like"/>
    <property type="match status" value="1"/>
</dbReference>
<keyword evidence="1 3" id="KW-0560">Oxidoreductase</keyword>
<dbReference type="Gene3D" id="3.40.309.10">
    <property type="entry name" value="Aldehyde Dehydrogenase, Chain A, domain 2"/>
    <property type="match status" value="1"/>
</dbReference>
<dbReference type="GO" id="GO:0016620">
    <property type="term" value="F:oxidoreductase activity, acting on the aldehyde or oxo group of donors, NAD or NADP as acceptor"/>
    <property type="evidence" value="ECO:0007669"/>
    <property type="project" value="InterPro"/>
</dbReference>
<dbReference type="InterPro" id="IPR016161">
    <property type="entry name" value="Ald_DH/histidinol_DH"/>
</dbReference>
<dbReference type="STRING" id="159449.B4N89_00760"/>
<sequence length="491" mass="50907">MSARRAEIVRENPARHREIVSRVPAADAASVDAAARRAHDAWRHWRLVPVADRCAALRRAADAVEAEHQALAVLLSRETGKVLADAHGELGFAAAVLRWYADRAPVVLADAGRDDVEGRLLLRRAPFGVVAAVTPWNAPVVLAALKVAPALVAGNTVLVKPSPLAPAVVDGWVASLASHLPAHVLGVLHGGADTTACLVSHPLVAKVAFTGGDAAGRAVGRAAGGALTPTLMELGGNDPVVLLDDAALAPADFNRLVMASFATSGQVCMAAKRLYVPRARLAEFTAAYVDAARRTLVLGDPLTAGVTLGPVATAAARDRIESLVRDARRGGAEVLPLGRVHPDADPDAGYFVTPTLVSGAGERAPVVVEEQFGPTVPVLAYDGEEEVLARANAGELGLGASVWSADEERAFAFGRRLEAGFVFVNTHNRTGLSLSVPFGGVKRSGHGREYGDEGLVEYTRTCAVYAAAAFRPGGCGAPANAYPPTSATPAG</sequence>
<organism evidence="5 6">
    <name type="scientific">Embleya scabrispora</name>
    <dbReference type="NCBI Taxonomy" id="159449"/>
    <lineage>
        <taxon>Bacteria</taxon>
        <taxon>Bacillati</taxon>
        <taxon>Actinomycetota</taxon>
        <taxon>Actinomycetes</taxon>
        <taxon>Kitasatosporales</taxon>
        <taxon>Streptomycetaceae</taxon>
        <taxon>Embleya</taxon>
    </lineage>
</organism>
<dbReference type="EMBL" id="MWQN01000001">
    <property type="protein sequence ID" value="OPC79670.1"/>
    <property type="molecule type" value="Genomic_DNA"/>
</dbReference>
<feature type="domain" description="Aldehyde dehydrogenase" evidence="4">
    <location>
        <begin position="7"/>
        <end position="462"/>
    </location>
</feature>
<dbReference type="PROSITE" id="PS00070">
    <property type="entry name" value="ALDEHYDE_DEHYDR_CYS"/>
    <property type="match status" value="1"/>
</dbReference>
<dbReference type="Gene3D" id="3.40.605.10">
    <property type="entry name" value="Aldehyde Dehydrogenase, Chain A, domain 1"/>
    <property type="match status" value="1"/>
</dbReference>
<evidence type="ECO:0000313" key="6">
    <source>
        <dbReference type="Proteomes" id="UP000190037"/>
    </source>
</evidence>
<comment type="similarity">
    <text evidence="3">Belongs to the aldehyde dehydrogenase family.</text>
</comment>
<dbReference type="InterPro" id="IPR016162">
    <property type="entry name" value="Ald_DH_N"/>
</dbReference>
<dbReference type="OrthoDB" id="3495787at2"/>
<dbReference type="Proteomes" id="UP000190037">
    <property type="component" value="Unassembled WGS sequence"/>
</dbReference>